<keyword evidence="1" id="KW-0812">Transmembrane</keyword>
<evidence type="ECO:0000256" key="1">
    <source>
        <dbReference type="SAM" id="Phobius"/>
    </source>
</evidence>
<sequence>MDLLLSISVAVIAVSFVILLYSLYRTLKLLRAALEDMRQSISRLGTQVALMSTEARAEEGIVGAVCDGIASTVRIWTKIKKI</sequence>
<comment type="caution">
    <text evidence="2">The sequence shown here is derived from an EMBL/GenBank/DDBJ whole genome shotgun (WGS) entry which is preliminary data.</text>
</comment>
<keyword evidence="1" id="KW-1133">Transmembrane helix</keyword>
<protein>
    <submittedName>
        <fullName evidence="2">Uncharacterized protein</fullName>
    </submittedName>
</protein>
<organism evidence="2 3">
    <name type="scientific">Paenibacillus harenae</name>
    <dbReference type="NCBI Taxonomy" id="306543"/>
    <lineage>
        <taxon>Bacteria</taxon>
        <taxon>Bacillati</taxon>
        <taxon>Bacillota</taxon>
        <taxon>Bacilli</taxon>
        <taxon>Bacillales</taxon>
        <taxon>Paenibacillaceae</taxon>
        <taxon>Paenibacillus</taxon>
    </lineage>
</organism>
<evidence type="ECO:0000313" key="2">
    <source>
        <dbReference type="EMBL" id="MDQ0112100.1"/>
    </source>
</evidence>
<dbReference type="Proteomes" id="UP001229346">
    <property type="component" value="Unassembled WGS sequence"/>
</dbReference>
<dbReference type="EMBL" id="JAUSSU010000003">
    <property type="protein sequence ID" value="MDQ0112100.1"/>
    <property type="molecule type" value="Genomic_DNA"/>
</dbReference>
<gene>
    <name evidence="2" type="ORF">J2T15_001535</name>
</gene>
<keyword evidence="3" id="KW-1185">Reference proteome</keyword>
<accession>A0ABT9TXL4</accession>
<keyword evidence="1" id="KW-0472">Membrane</keyword>
<feature type="transmembrane region" description="Helical" evidence="1">
    <location>
        <begin position="6"/>
        <end position="24"/>
    </location>
</feature>
<proteinExistence type="predicted"/>
<dbReference type="RefSeq" id="WP_307202660.1">
    <property type="nucleotide sequence ID" value="NZ_JAUSST010000003.1"/>
</dbReference>
<name>A0ABT9TXL4_PAEHA</name>
<evidence type="ECO:0000313" key="3">
    <source>
        <dbReference type="Proteomes" id="UP001229346"/>
    </source>
</evidence>
<reference evidence="2 3" key="1">
    <citation type="submission" date="2023-07" db="EMBL/GenBank/DDBJ databases">
        <title>Sorghum-associated microbial communities from plants grown in Nebraska, USA.</title>
        <authorList>
            <person name="Schachtman D."/>
        </authorList>
    </citation>
    <scope>NUCLEOTIDE SEQUENCE [LARGE SCALE GENOMIC DNA]</scope>
    <source>
        <strain evidence="2 3">CC482</strain>
    </source>
</reference>